<comment type="caution">
    <text evidence="1">The sequence shown here is derived from an EMBL/GenBank/DDBJ whole genome shotgun (WGS) entry which is preliminary data.</text>
</comment>
<organism evidence="1 2">
    <name type="scientific">Pyrocoelia pectoralis</name>
    <dbReference type="NCBI Taxonomy" id="417401"/>
    <lineage>
        <taxon>Eukaryota</taxon>
        <taxon>Metazoa</taxon>
        <taxon>Ecdysozoa</taxon>
        <taxon>Arthropoda</taxon>
        <taxon>Hexapoda</taxon>
        <taxon>Insecta</taxon>
        <taxon>Pterygota</taxon>
        <taxon>Neoptera</taxon>
        <taxon>Endopterygota</taxon>
        <taxon>Coleoptera</taxon>
        <taxon>Polyphaga</taxon>
        <taxon>Elateriformia</taxon>
        <taxon>Elateroidea</taxon>
        <taxon>Lampyridae</taxon>
        <taxon>Lampyrinae</taxon>
        <taxon>Pyrocoelia</taxon>
    </lineage>
</organism>
<protein>
    <submittedName>
        <fullName evidence="1">Uncharacterized protein</fullName>
    </submittedName>
</protein>
<name>A0AAN7V987_9COLE</name>
<evidence type="ECO:0000313" key="1">
    <source>
        <dbReference type="EMBL" id="KAK5640816.1"/>
    </source>
</evidence>
<keyword evidence="2" id="KW-1185">Reference proteome</keyword>
<dbReference type="Proteomes" id="UP001329430">
    <property type="component" value="Chromosome 7"/>
</dbReference>
<reference evidence="1 2" key="1">
    <citation type="journal article" date="2024" name="Insects">
        <title>An Improved Chromosome-Level Genome Assembly of the Firefly Pyrocoelia pectoralis.</title>
        <authorList>
            <person name="Fu X."/>
            <person name="Meyer-Rochow V.B."/>
            <person name="Ballantyne L."/>
            <person name="Zhu X."/>
        </authorList>
    </citation>
    <scope>NUCLEOTIDE SEQUENCE [LARGE SCALE GENOMIC DNA]</scope>
    <source>
        <strain evidence="1">XCY_ONT2</strain>
    </source>
</reference>
<gene>
    <name evidence="1" type="ORF">RI129_009363</name>
</gene>
<proteinExistence type="predicted"/>
<accession>A0AAN7V987</accession>
<dbReference type="EMBL" id="JAVRBK010000007">
    <property type="protein sequence ID" value="KAK5640816.1"/>
    <property type="molecule type" value="Genomic_DNA"/>
</dbReference>
<dbReference type="AlphaFoldDB" id="A0AAN7V987"/>
<sequence>MSAAVASEDNYLIKLIPRHRPKDVVIVTIKEIFIAYLSSSKLSVHALDVIAILQNDCKVTVVNLIDDIVNLLMDGFFYYCKVWPGWRKKPQYLDGEISFNLWHKQFIEYLSYKCTELLEKTKKYCCGRKSTMITAEAQTEETNTSIDDCPYKLVIGGHPTIINNIAILTRDENIYIKQHPIKSWVPLTVAEFVNWPFVAVELKILDMHFERVNAHNFTRYITIDHSELNITDTNFITHIKKNSILARSYTYVYFKFYIKQLFEVLSKISLIDAEYLAQLKSVCEQFLEDIKEMNINDGSMQSHTTVRFHIGNFKYYRQKQIVTSQKSKPHDNQTVINLVEIIVPEVVCTLHKFNTLQDLTDTSSVTFKSLNILAKQVEDPNDTFVPSLVENILLEGIVYHCTFCNISFVRSTCASQFNDAFRTVAQNRPSPHMSSMRGTI</sequence>
<evidence type="ECO:0000313" key="2">
    <source>
        <dbReference type="Proteomes" id="UP001329430"/>
    </source>
</evidence>